<feature type="non-terminal residue" evidence="1">
    <location>
        <position position="1"/>
    </location>
</feature>
<feature type="non-terminal residue" evidence="1">
    <location>
        <position position="70"/>
    </location>
</feature>
<gene>
    <name evidence="1" type="ORF">KUCAC02_030667</name>
</gene>
<comment type="caution">
    <text evidence="1">The sequence shown here is derived from an EMBL/GenBank/DDBJ whole genome shotgun (WGS) entry which is preliminary data.</text>
</comment>
<keyword evidence="2" id="KW-1185">Reference proteome</keyword>
<name>A0ACB9XJK5_CHAAC</name>
<organism evidence="1 2">
    <name type="scientific">Chaenocephalus aceratus</name>
    <name type="common">Blackfin icefish</name>
    <name type="synonym">Chaenichthys aceratus</name>
    <dbReference type="NCBI Taxonomy" id="36190"/>
    <lineage>
        <taxon>Eukaryota</taxon>
        <taxon>Metazoa</taxon>
        <taxon>Chordata</taxon>
        <taxon>Craniata</taxon>
        <taxon>Vertebrata</taxon>
        <taxon>Euteleostomi</taxon>
        <taxon>Actinopterygii</taxon>
        <taxon>Neopterygii</taxon>
        <taxon>Teleostei</taxon>
        <taxon>Neoteleostei</taxon>
        <taxon>Acanthomorphata</taxon>
        <taxon>Eupercaria</taxon>
        <taxon>Perciformes</taxon>
        <taxon>Notothenioidei</taxon>
        <taxon>Channichthyidae</taxon>
        <taxon>Chaenocephalus</taxon>
    </lineage>
</organism>
<accession>A0ACB9XJK5</accession>
<evidence type="ECO:0000313" key="2">
    <source>
        <dbReference type="Proteomes" id="UP001057452"/>
    </source>
</evidence>
<protein>
    <submittedName>
        <fullName evidence="1">Uncharacterized protein</fullName>
    </submittedName>
</protein>
<sequence>QQEESSDTLDITLETEAWFICSQIKDGVGVGTHRECHEETEKESAVNTSCSPTERQGKRHSPSPFVALLE</sequence>
<dbReference type="EMBL" id="CM043789">
    <property type="protein sequence ID" value="KAI4827257.1"/>
    <property type="molecule type" value="Genomic_DNA"/>
</dbReference>
<evidence type="ECO:0000313" key="1">
    <source>
        <dbReference type="EMBL" id="KAI4827257.1"/>
    </source>
</evidence>
<dbReference type="Proteomes" id="UP001057452">
    <property type="component" value="Chromosome 5"/>
</dbReference>
<reference evidence="1" key="1">
    <citation type="submission" date="2022-05" db="EMBL/GenBank/DDBJ databases">
        <title>Chromosome-level genome of Chaenocephalus aceratus.</title>
        <authorList>
            <person name="Park H."/>
        </authorList>
    </citation>
    <scope>NUCLEOTIDE SEQUENCE</scope>
    <source>
        <strain evidence="1">KU_202001</strain>
    </source>
</reference>
<proteinExistence type="predicted"/>